<keyword evidence="2" id="KW-1185">Reference proteome</keyword>
<reference evidence="1 2" key="1">
    <citation type="submission" date="2014-11" db="EMBL/GenBank/DDBJ databases">
        <authorList>
            <person name="Zhu J."/>
            <person name="Qi W."/>
            <person name="Song R."/>
        </authorList>
    </citation>
    <scope>NUCLEOTIDE SEQUENCE [LARGE SCALE GENOMIC DNA]</scope>
</reference>
<accession>A0A0G4F283</accession>
<gene>
    <name evidence="1" type="ORF">Vbra_5549</name>
</gene>
<dbReference type="InParanoid" id="A0A0G4F283"/>
<proteinExistence type="predicted"/>
<organism evidence="1 2">
    <name type="scientific">Vitrella brassicaformis (strain CCMP3155)</name>
    <dbReference type="NCBI Taxonomy" id="1169540"/>
    <lineage>
        <taxon>Eukaryota</taxon>
        <taxon>Sar</taxon>
        <taxon>Alveolata</taxon>
        <taxon>Colpodellida</taxon>
        <taxon>Vitrellaceae</taxon>
        <taxon>Vitrella</taxon>
    </lineage>
</organism>
<dbReference type="AlphaFoldDB" id="A0A0G4F283"/>
<dbReference type="VEuPathDB" id="CryptoDB:Vbra_5549"/>
<sequence length="183" mass="20831">MGKPIFGFTRPRDITPRLMAGIEVDKCIARDDWPEEDIQRLLMLRERLRKVVTVPADEELIAQSRWMSIHKLLDAPDTIGTMRSLEIRVEEPVHDRRGGSVPWLAQLMELLRLEAKFREYVADMTAEIVESEAADATATGTTLSPILEDPPMAPRPMLLLAPINSRQKRLSPVERLLPFDPVK</sequence>
<protein>
    <submittedName>
        <fullName evidence="1">Uncharacterized protein</fullName>
    </submittedName>
</protein>
<evidence type="ECO:0000313" key="1">
    <source>
        <dbReference type="EMBL" id="CEM05736.1"/>
    </source>
</evidence>
<dbReference type="Proteomes" id="UP000041254">
    <property type="component" value="Unassembled WGS sequence"/>
</dbReference>
<evidence type="ECO:0000313" key="2">
    <source>
        <dbReference type="Proteomes" id="UP000041254"/>
    </source>
</evidence>
<dbReference type="EMBL" id="CDMY01000363">
    <property type="protein sequence ID" value="CEM05736.1"/>
    <property type="molecule type" value="Genomic_DNA"/>
</dbReference>
<name>A0A0G4F283_VITBC</name>
<dbReference type="PhylomeDB" id="A0A0G4F283"/>